<evidence type="ECO:0000256" key="7">
    <source>
        <dbReference type="ARBA" id="ARBA00023242"/>
    </source>
</evidence>
<dbReference type="PANTHER" id="PTHR22930:SF289">
    <property type="entry name" value="DDE TNP4 DOMAIN-CONTAINING PROTEIN-RELATED"/>
    <property type="match status" value="1"/>
</dbReference>
<keyword evidence="7" id="KW-0539">Nucleus</keyword>
<comment type="cofactor">
    <cofactor evidence="1">
        <name>a divalent metal cation</name>
        <dbReference type="ChEBI" id="CHEBI:60240"/>
    </cofactor>
</comment>
<evidence type="ECO:0000259" key="8">
    <source>
        <dbReference type="Pfam" id="PF13359"/>
    </source>
</evidence>
<dbReference type="PANTHER" id="PTHR22930">
    <property type="match status" value="1"/>
</dbReference>
<gene>
    <name evidence="9" type="ORF">PPYR_07332</name>
</gene>
<name>A0A5N4AQ16_PHOPY</name>
<keyword evidence="10" id="KW-1185">Reference proteome</keyword>
<dbReference type="InterPro" id="IPR027806">
    <property type="entry name" value="HARBI1_dom"/>
</dbReference>
<evidence type="ECO:0000256" key="3">
    <source>
        <dbReference type="ARBA" id="ARBA00006958"/>
    </source>
</evidence>
<dbReference type="AlphaFoldDB" id="A0A5N4AQ16"/>
<dbReference type="Pfam" id="PF13359">
    <property type="entry name" value="DDE_Tnp_4"/>
    <property type="match status" value="1"/>
</dbReference>
<feature type="domain" description="DDE Tnp4" evidence="8">
    <location>
        <begin position="93"/>
        <end position="242"/>
    </location>
</feature>
<evidence type="ECO:0000256" key="2">
    <source>
        <dbReference type="ARBA" id="ARBA00004123"/>
    </source>
</evidence>
<sequence length="290" mass="33469">MAVNDVNIFSESDSDEELVNYVNILYRRPYVVRQRPDHLQFWDDVDFINRFRLSKETVQELLVNIENIIQEECMIIQQGFYRIAAFPRVLLALDCTHVKIQSPGGAQAEQFRNRKGYFSMNIQAACDHNLKFRNIVARWPGATHDSTIFNNSMLKAVFEDGMGNHLILGDSGYPLIKYLITPLLNPTTPGENRFNEAQIRTRNVIERAFGVWKRRFPVLALGLRLQLPTVQDIIMATAILHNIAIVNNEPEVLVDEEVAQLIENVIPAENNNDIENESTRNELIHYFNRM</sequence>
<comment type="caution">
    <text evidence="9">The sequence shown here is derived from an EMBL/GenBank/DDBJ whole genome shotgun (WGS) entry which is preliminary data.</text>
</comment>
<dbReference type="EMBL" id="VVIM01000005">
    <property type="protein sequence ID" value="KAB0799452.1"/>
    <property type="molecule type" value="Genomic_DNA"/>
</dbReference>
<evidence type="ECO:0000313" key="10">
    <source>
        <dbReference type="Proteomes" id="UP000327044"/>
    </source>
</evidence>
<dbReference type="GO" id="GO:0004518">
    <property type="term" value="F:nuclease activity"/>
    <property type="evidence" value="ECO:0007669"/>
    <property type="project" value="UniProtKB-KW"/>
</dbReference>
<evidence type="ECO:0000256" key="1">
    <source>
        <dbReference type="ARBA" id="ARBA00001968"/>
    </source>
</evidence>
<dbReference type="GO" id="GO:0005634">
    <property type="term" value="C:nucleus"/>
    <property type="evidence" value="ECO:0007669"/>
    <property type="project" value="UniProtKB-SubCell"/>
</dbReference>
<evidence type="ECO:0000256" key="4">
    <source>
        <dbReference type="ARBA" id="ARBA00022722"/>
    </source>
</evidence>
<evidence type="ECO:0000256" key="6">
    <source>
        <dbReference type="ARBA" id="ARBA00022801"/>
    </source>
</evidence>
<comment type="similarity">
    <text evidence="3">Belongs to the HARBI1 family.</text>
</comment>
<comment type="subcellular location">
    <subcellularLocation>
        <location evidence="2">Nucleus</location>
    </subcellularLocation>
</comment>
<dbReference type="InterPro" id="IPR045249">
    <property type="entry name" value="HARBI1-like"/>
</dbReference>
<evidence type="ECO:0000313" key="9">
    <source>
        <dbReference type="EMBL" id="KAB0799452.1"/>
    </source>
</evidence>
<evidence type="ECO:0000256" key="5">
    <source>
        <dbReference type="ARBA" id="ARBA00022723"/>
    </source>
</evidence>
<protein>
    <recommendedName>
        <fullName evidence="8">DDE Tnp4 domain-containing protein</fullName>
    </recommendedName>
</protein>
<organism evidence="9 10">
    <name type="scientific">Photinus pyralis</name>
    <name type="common">Common eastern firefly</name>
    <name type="synonym">Lampyris pyralis</name>
    <dbReference type="NCBI Taxonomy" id="7054"/>
    <lineage>
        <taxon>Eukaryota</taxon>
        <taxon>Metazoa</taxon>
        <taxon>Ecdysozoa</taxon>
        <taxon>Arthropoda</taxon>
        <taxon>Hexapoda</taxon>
        <taxon>Insecta</taxon>
        <taxon>Pterygota</taxon>
        <taxon>Neoptera</taxon>
        <taxon>Endopterygota</taxon>
        <taxon>Coleoptera</taxon>
        <taxon>Polyphaga</taxon>
        <taxon>Elateriformia</taxon>
        <taxon>Elateroidea</taxon>
        <taxon>Lampyridae</taxon>
        <taxon>Lampyrinae</taxon>
        <taxon>Photinus</taxon>
    </lineage>
</organism>
<dbReference type="GO" id="GO:0016787">
    <property type="term" value="F:hydrolase activity"/>
    <property type="evidence" value="ECO:0007669"/>
    <property type="project" value="UniProtKB-KW"/>
</dbReference>
<keyword evidence="6" id="KW-0378">Hydrolase</keyword>
<keyword evidence="4" id="KW-0540">Nuclease</keyword>
<dbReference type="GO" id="GO:0046872">
    <property type="term" value="F:metal ion binding"/>
    <property type="evidence" value="ECO:0007669"/>
    <property type="project" value="UniProtKB-KW"/>
</dbReference>
<reference evidence="9 10" key="1">
    <citation type="journal article" date="2018" name="Elife">
        <title>Firefly genomes illuminate parallel origins of bioluminescence in beetles.</title>
        <authorList>
            <person name="Fallon T.R."/>
            <person name="Lower S.E."/>
            <person name="Chang C.H."/>
            <person name="Bessho-Uehara M."/>
            <person name="Martin G.J."/>
            <person name="Bewick A.J."/>
            <person name="Behringer M."/>
            <person name="Debat H.J."/>
            <person name="Wong I."/>
            <person name="Day J.C."/>
            <person name="Suvorov A."/>
            <person name="Silva C.J."/>
            <person name="Stanger-Hall K.F."/>
            <person name="Hall D.W."/>
            <person name="Schmitz R.J."/>
            <person name="Nelson D.R."/>
            <person name="Lewis S.M."/>
            <person name="Shigenobu S."/>
            <person name="Bybee S.M."/>
            <person name="Larracuente A.M."/>
            <person name="Oba Y."/>
            <person name="Weng J.K."/>
        </authorList>
    </citation>
    <scope>NUCLEOTIDE SEQUENCE [LARGE SCALE GENOMIC DNA]</scope>
    <source>
        <strain evidence="9">1611_PpyrPB1</strain>
        <tissue evidence="9">Whole body</tissue>
    </source>
</reference>
<dbReference type="Proteomes" id="UP000327044">
    <property type="component" value="Unassembled WGS sequence"/>
</dbReference>
<proteinExistence type="inferred from homology"/>
<keyword evidence="5" id="KW-0479">Metal-binding</keyword>
<dbReference type="InParanoid" id="A0A5N4AQ16"/>
<accession>A0A5N4AQ16</accession>